<evidence type="ECO:0000313" key="2">
    <source>
        <dbReference type="Proteomes" id="UP000593560"/>
    </source>
</evidence>
<dbReference type="AlphaFoldDB" id="A0A7J9GKJ6"/>
<name>A0A7J9GKJ6_9ROSI</name>
<dbReference type="OrthoDB" id="10525351at2759"/>
<feature type="non-terminal residue" evidence="1">
    <location>
        <position position="1"/>
    </location>
</feature>
<organism evidence="1 2">
    <name type="scientific">Gossypium harknessii</name>
    <dbReference type="NCBI Taxonomy" id="34285"/>
    <lineage>
        <taxon>Eukaryota</taxon>
        <taxon>Viridiplantae</taxon>
        <taxon>Streptophyta</taxon>
        <taxon>Embryophyta</taxon>
        <taxon>Tracheophyta</taxon>
        <taxon>Spermatophyta</taxon>
        <taxon>Magnoliopsida</taxon>
        <taxon>eudicotyledons</taxon>
        <taxon>Gunneridae</taxon>
        <taxon>Pentapetalae</taxon>
        <taxon>rosids</taxon>
        <taxon>malvids</taxon>
        <taxon>Malvales</taxon>
        <taxon>Malvaceae</taxon>
        <taxon>Malvoideae</taxon>
        <taxon>Gossypium</taxon>
    </lineage>
</organism>
<proteinExistence type="predicted"/>
<keyword evidence="2" id="KW-1185">Reference proteome</keyword>
<protein>
    <recommendedName>
        <fullName evidence="3">RNase H type-1 domain-containing protein</fullName>
    </recommendedName>
</protein>
<dbReference type="Proteomes" id="UP000593560">
    <property type="component" value="Unassembled WGS sequence"/>
</dbReference>
<evidence type="ECO:0008006" key="3">
    <source>
        <dbReference type="Google" id="ProtNLM"/>
    </source>
</evidence>
<dbReference type="EMBL" id="JABFAD010000005">
    <property type="protein sequence ID" value="MBA0798080.1"/>
    <property type="molecule type" value="Genomic_DNA"/>
</dbReference>
<reference evidence="1 2" key="1">
    <citation type="journal article" date="2019" name="Genome Biol. Evol.">
        <title>Insights into the evolution of the New World diploid cottons (Gossypium, subgenus Houzingenia) based on genome sequencing.</title>
        <authorList>
            <person name="Grover C.E."/>
            <person name="Arick M.A. 2nd"/>
            <person name="Thrash A."/>
            <person name="Conover J.L."/>
            <person name="Sanders W.S."/>
            <person name="Peterson D.G."/>
            <person name="Frelichowski J.E."/>
            <person name="Scheffler J.A."/>
            <person name="Scheffler B.E."/>
            <person name="Wendel J.F."/>
        </authorList>
    </citation>
    <scope>NUCLEOTIDE SEQUENCE [LARGE SCALE GENOMIC DNA]</scope>
    <source>
        <strain evidence="1">0</strain>
        <tissue evidence="1">Leaf</tissue>
    </source>
</reference>
<comment type="caution">
    <text evidence="1">The sequence shown here is derived from an EMBL/GenBank/DDBJ whole genome shotgun (WGS) entry which is preliminary data.</text>
</comment>
<sequence>MDCLAGRDIWNNLIPIKRLSRFFSGSLREWMLENLHNQQTFRLERVDWHCLFRILTWRISKNRNLFIFQGISWSVGAITKESYRILDGLTLILDRGFESVLIQTDRLEAVNAIQ</sequence>
<evidence type="ECO:0000313" key="1">
    <source>
        <dbReference type="EMBL" id="MBA0798080.1"/>
    </source>
</evidence>
<gene>
    <name evidence="1" type="ORF">Gohar_008711</name>
</gene>
<accession>A0A7J9GKJ6</accession>